<evidence type="ECO:0000313" key="5">
    <source>
        <dbReference type="Proteomes" id="UP000528608"/>
    </source>
</evidence>
<evidence type="ECO:0000313" key="2">
    <source>
        <dbReference type="EMBL" id="MBB5122662.1"/>
    </source>
</evidence>
<evidence type="ECO:0000313" key="3">
    <source>
        <dbReference type="EMBL" id="PNE35754.1"/>
    </source>
</evidence>
<evidence type="ECO:0000256" key="1">
    <source>
        <dbReference type="SAM" id="Phobius"/>
    </source>
</evidence>
<reference evidence="3" key="2">
    <citation type="submission" date="2015-07" db="EMBL/GenBank/DDBJ databases">
        <authorList>
            <person name="Noorani M."/>
        </authorList>
    </citation>
    <scope>NUCLEOTIDE SEQUENCE [LARGE SCALE GENOMIC DNA]</scope>
    <source>
        <strain evidence="3">ATCC 27428</strain>
    </source>
</reference>
<dbReference type="AlphaFoldDB" id="A0A2N8P423"/>
<gene>
    <name evidence="3" type="ORF">AF335_04830</name>
    <name evidence="2" type="ORF">FHS36_006135</name>
</gene>
<protein>
    <submittedName>
        <fullName evidence="3">Membrane protein</fullName>
    </submittedName>
</protein>
<keyword evidence="1" id="KW-0472">Membrane</keyword>
<sequence>MTPTGTGVPPPGPRAPRAAAAGAVLLLVVLLLLMVVRLPWSGDLGMHAAVLERLRADLAHPGDPLVDEDAPSPYHSPWMVLLALVASATGWGTFSVLRLAALVDLALLVSGVAVFVRTFTRERTAVPLALLCLLFLYGVRLFAWSGFPGLTSLCLTLAYPSTLALGLAFHLWALLRRAVAGARGIPAFLGLGLLLAWVLLTHQFTGAVAALGAAAMLLGARPWPARTVWLRAAAGAALALAVPACWPYYSFYALLGAGGLDAVHRTLYAHLAVRFCLVALGVAALAARLRRDRRDPLALFFGLGLVVFAAGGVTGHQAWGRILPAVLLPAQIALALETARRAVLLPLTAAALLVGAWAQAGVLTYVLRPAAVPPVLRQADTIGLWPSIGWAAREVPKGETVLTDDYYALRMLPAYGPYTVAPAYPDVFLRDEKRRWAATHRYFAAAASRAERLGVLKEYGVRWVMQRDGGPGLPQDDPVLRRVAGGPRGLVLSEVVRGRPAGLSGPVGGAARAGGR</sequence>
<comment type="caution">
    <text evidence="3">The sequence shown here is derived from an EMBL/GenBank/DDBJ whole genome shotgun (WGS) entry which is preliminary data.</text>
</comment>
<reference evidence="4" key="1">
    <citation type="submission" date="2015-07" db="EMBL/GenBank/DDBJ databases">
        <authorList>
            <person name="Graham D.E."/>
            <person name="Giannone R.J."/>
            <person name="Gulvik C.A."/>
            <person name="Hettich R.L."/>
            <person name="Klingeman D.M."/>
            <person name="Mahan K.M."/>
            <person name="Parry R.J."/>
            <person name="Spain J.C."/>
        </authorList>
    </citation>
    <scope>NUCLEOTIDE SEQUENCE [LARGE SCALE GENOMIC DNA]</scope>
    <source>
        <strain evidence="4">ATCC 27428</strain>
    </source>
</reference>
<feature type="transmembrane region" description="Helical" evidence="1">
    <location>
        <begin position="319"/>
        <end position="336"/>
    </location>
</feature>
<feature type="transmembrane region" description="Helical" evidence="1">
    <location>
        <begin position="150"/>
        <end position="173"/>
    </location>
</feature>
<feature type="transmembrane region" description="Helical" evidence="1">
    <location>
        <begin position="343"/>
        <end position="367"/>
    </location>
</feature>
<dbReference type="Proteomes" id="UP000235945">
    <property type="component" value="Unassembled WGS sequence"/>
</dbReference>
<dbReference type="EMBL" id="JACHJF010000031">
    <property type="protein sequence ID" value="MBB5122662.1"/>
    <property type="molecule type" value="Genomic_DNA"/>
</dbReference>
<dbReference type="EMBL" id="LGUI01000001">
    <property type="protein sequence ID" value="PNE35754.1"/>
    <property type="molecule type" value="Genomic_DNA"/>
</dbReference>
<feature type="transmembrane region" description="Helical" evidence="1">
    <location>
        <begin position="204"/>
        <end position="221"/>
    </location>
</feature>
<dbReference type="Proteomes" id="UP000528608">
    <property type="component" value="Unassembled WGS sequence"/>
</dbReference>
<feature type="transmembrane region" description="Helical" evidence="1">
    <location>
        <begin position="296"/>
        <end position="313"/>
    </location>
</feature>
<keyword evidence="1" id="KW-1133">Transmembrane helix</keyword>
<feature type="transmembrane region" description="Helical" evidence="1">
    <location>
        <begin position="180"/>
        <end position="198"/>
    </location>
</feature>
<feature type="transmembrane region" description="Helical" evidence="1">
    <location>
        <begin position="100"/>
        <end position="119"/>
    </location>
</feature>
<feature type="transmembrane region" description="Helical" evidence="1">
    <location>
        <begin position="18"/>
        <end position="36"/>
    </location>
</feature>
<keyword evidence="4" id="KW-1185">Reference proteome</keyword>
<proteinExistence type="predicted"/>
<reference evidence="2 5" key="3">
    <citation type="submission" date="2020-08" db="EMBL/GenBank/DDBJ databases">
        <title>Genomic Encyclopedia of Type Strains, Phase III (KMG-III): the genomes of soil and plant-associated and newly described type strains.</title>
        <authorList>
            <person name="Whitman W."/>
        </authorList>
    </citation>
    <scope>NUCLEOTIDE SEQUENCE [LARGE SCALE GENOMIC DNA]</scope>
    <source>
        <strain evidence="2 5">CECT 3259</strain>
    </source>
</reference>
<keyword evidence="1" id="KW-0812">Transmembrane</keyword>
<feature type="transmembrane region" description="Helical" evidence="1">
    <location>
        <begin position="269"/>
        <end position="289"/>
    </location>
</feature>
<accession>A0A2N8P423</accession>
<feature type="transmembrane region" description="Helical" evidence="1">
    <location>
        <begin position="228"/>
        <end position="249"/>
    </location>
</feature>
<organism evidence="3 4">
    <name type="scientific">Streptomyces eurocidicus</name>
    <name type="common">Streptoverticillium eurocidicus</name>
    <dbReference type="NCBI Taxonomy" id="66423"/>
    <lineage>
        <taxon>Bacteria</taxon>
        <taxon>Bacillati</taxon>
        <taxon>Actinomycetota</taxon>
        <taxon>Actinomycetes</taxon>
        <taxon>Kitasatosporales</taxon>
        <taxon>Streptomycetaceae</taxon>
        <taxon>Streptomyces</taxon>
    </lineage>
</organism>
<name>A0A2N8P423_STREU</name>
<feature type="transmembrane region" description="Helical" evidence="1">
    <location>
        <begin position="126"/>
        <end position="144"/>
    </location>
</feature>
<evidence type="ECO:0000313" key="4">
    <source>
        <dbReference type="Proteomes" id="UP000235945"/>
    </source>
</evidence>